<proteinExistence type="predicted"/>
<evidence type="ECO:0000313" key="3">
    <source>
        <dbReference type="EMBL" id="WXA94430.1"/>
    </source>
</evidence>
<dbReference type="PANTHER" id="PTHR45982:SF1">
    <property type="entry name" value="REGULATOR OF CHROMOSOME CONDENSATION"/>
    <property type="match status" value="1"/>
</dbReference>
<dbReference type="EMBL" id="CP089982">
    <property type="protein sequence ID" value="WXA94430.1"/>
    <property type="molecule type" value="Genomic_DNA"/>
</dbReference>
<dbReference type="PRINTS" id="PR00633">
    <property type="entry name" value="RCCNDNSATION"/>
</dbReference>
<sequence length="431" mass="43220">MASLPRVGLLVLVALCFANLATSACGGASDAPSSPTDPEKPSPDAALGPDSEGPKHDAGNADQAAPDGAVDEPPVEMPDSGAWMPRGTLAGNYHTICRVRPTGSVVCWGWGGSGQFGVPGTGTGPAILPGVSTATSVGPGIDFTCISLANGNVQCIGANEAGELGSANAPGQSNTLVDVDGLKDAIYVQAGYRYACALRRSGSVSCWGLNSHKQLGSAAENRTSSPTPIHVPGSERSIGLSVGSTHACVVKADRSVACWGSNTGGELGAPASSGLMIATPVAVPNVTNTVMVASAVNMTCAMDDAGTVRCWGCNNGGGECFAAPTPVAGLPKVRGIAAGAYHACAVRDDFRIVCWGDNSQGQLGATTPMRSATPIEVPNIRDAVAVSTGAETSCALRASGRVSCWGENHIGQLGSLDAGLRSATPVDVPDP</sequence>
<evidence type="ECO:0000256" key="2">
    <source>
        <dbReference type="SAM" id="SignalP"/>
    </source>
</evidence>
<keyword evidence="2" id="KW-0732">Signal</keyword>
<name>A0ABZ2KBG7_9BACT</name>
<protein>
    <recommendedName>
        <fullName evidence="5">BNR repeat domain protein</fullName>
    </recommendedName>
</protein>
<reference evidence="3 4" key="1">
    <citation type="submission" date="2021-12" db="EMBL/GenBank/DDBJ databases">
        <title>Discovery of the Pendulisporaceae a myxobacterial family with distinct sporulation behavior and unique specialized metabolism.</title>
        <authorList>
            <person name="Garcia R."/>
            <person name="Popoff A."/>
            <person name="Bader C.D."/>
            <person name="Loehr J."/>
            <person name="Walesch S."/>
            <person name="Walt C."/>
            <person name="Boldt J."/>
            <person name="Bunk B."/>
            <person name="Haeckl F.J.F.P.J."/>
            <person name="Gunesch A.P."/>
            <person name="Birkelbach J."/>
            <person name="Nuebel U."/>
            <person name="Pietschmann T."/>
            <person name="Bach T."/>
            <person name="Mueller R."/>
        </authorList>
    </citation>
    <scope>NUCLEOTIDE SEQUENCE [LARGE SCALE GENOMIC DNA]</scope>
    <source>
        <strain evidence="3 4">MSr12523</strain>
    </source>
</reference>
<dbReference type="Gene3D" id="2.130.10.30">
    <property type="entry name" value="Regulator of chromosome condensation 1/beta-lactamase-inhibitor protein II"/>
    <property type="match status" value="2"/>
</dbReference>
<dbReference type="RefSeq" id="WP_394845036.1">
    <property type="nucleotide sequence ID" value="NZ_CP089982.1"/>
</dbReference>
<feature type="chain" id="PRO_5045428012" description="BNR repeat domain protein" evidence="2">
    <location>
        <begin position="25"/>
        <end position="431"/>
    </location>
</feature>
<dbReference type="PANTHER" id="PTHR45982">
    <property type="entry name" value="REGULATOR OF CHROMOSOME CONDENSATION"/>
    <property type="match status" value="1"/>
</dbReference>
<dbReference type="Proteomes" id="UP001379533">
    <property type="component" value="Chromosome"/>
</dbReference>
<evidence type="ECO:0000256" key="1">
    <source>
        <dbReference type="SAM" id="MobiDB-lite"/>
    </source>
</evidence>
<dbReference type="InterPro" id="IPR009091">
    <property type="entry name" value="RCC1/BLIP-II"/>
</dbReference>
<evidence type="ECO:0000313" key="4">
    <source>
        <dbReference type="Proteomes" id="UP001379533"/>
    </source>
</evidence>
<accession>A0ABZ2KBG7</accession>
<dbReference type="InterPro" id="IPR000408">
    <property type="entry name" value="Reg_chr_condens"/>
</dbReference>
<dbReference type="PROSITE" id="PS50012">
    <property type="entry name" value="RCC1_3"/>
    <property type="match status" value="4"/>
</dbReference>
<feature type="region of interest" description="Disordered" evidence="1">
    <location>
        <begin position="26"/>
        <end position="84"/>
    </location>
</feature>
<feature type="signal peptide" evidence="2">
    <location>
        <begin position="1"/>
        <end position="24"/>
    </location>
</feature>
<dbReference type="PROSITE" id="PS51257">
    <property type="entry name" value="PROKAR_LIPOPROTEIN"/>
    <property type="match status" value="1"/>
</dbReference>
<dbReference type="InterPro" id="IPR051553">
    <property type="entry name" value="Ran_GTPase-activating"/>
</dbReference>
<gene>
    <name evidence="3" type="ORF">LZC95_49290</name>
</gene>
<dbReference type="SUPFAM" id="SSF50985">
    <property type="entry name" value="RCC1/BLIP-II"/>
    <property type="match status" value="1"/>
</dbReference>
<evidence type="ECO:0008006" key="5">
    <source>
        <dbReference type="Google" id="ProtNLM"/>
    </source>
</evidence>
<organism evidence="3 4">
    <name type="scientific">Pendulispora brunnea</name>
    <dbReference type="NCBI Taxonomy" id="2905690"/>
    <lineage>
        <taxon>Bacteria</taxon>
        <taxon>Pseudomonadati</taxon>
        <taxon>Myxococcota</taxon>
        <taxon>Myxococcia</taxon>
        <taxon>Myxococcales</taxon>
        <taxon>Sorangiineae</taxon>
        <taxon>Pendulisporaceae</taxon>
        <taxon>Pendulispora</taxon>
    </lineage>
</organism>
<dbReference type="Pfam" id="PF13540">
    <property type="entry name" value="RCC1_2"/>
    <property type="match status" value="4"/>
</dbReference>
<keyword evidence="4" id="KW-1185">Reference proteome</keyword>